<dbReference type="SUPFAM" id="SSF53807">
    <property type="entry name" value="Helical backbone' metal receptor"/>
    <property type="match status" value="1"/>
</dbReference>
<dbReference type="InterPro" id="IPR042174">
    <property type="entry name" value="RecF_2"/>
</dbReference>
<name>A0A327KKF2_9BRAD</name>
<keyword evidence="1" id="KW-0547">Nucleotide-binding</keyword>
<keyword evidence="1" id="KW-0235">DNA replication</keyword>
<dbReference type="PANTHER" id="PTHR30535">
    <property type="entry name" value="VITAMIN B12-BINDING PROTEIN"/>
    <property type="match status" value="1"/>
</dbReference>
<keyword evidence="1" id="KW-0238">DNA-binding</keyword>
<keyword evidence="1" id="KW-0963">Cytoplasm</keyword>
<keyword evidence="1" id="KW-0227">DNA damage</keyword>
<comment type="subcellular location">
    <subcellularLocation>
        <location evidence="1">Cytoplasm</location>
    </subcellularLocation>
</comment>
<dbReference type="InterPro" id="IPR018078">
    <property type="entry name" value="DNA-binding_RecF_CS"/>
</dbReference>
<keyword evidence="1" id="KW-0742">SOS response</keyword>
<evidence type="ECO:0000313" key="3">
    <source>
        <dbReference type="EMBL" id="RAI35778.1"/>
    </source>
</evidence>
<dbReference type="EMBL" id="NPEU01000245">
    <property type="protein sequence ID" value="RAI35778.1"/>
    <property type="molecule type" value="Genomic_DNA"/>
</dbReference>
<dbReference type="GO" id="GO:0003697">
    <property type="term" value="F:single-stranded DNA binding"/>
    <property type="evidence" value="ECO:0007669"/>
    <property type="project" value="UniProtKB-UniRule"/>
</dbReference>
<organism evidence="3 4">
    <name type="scientific">Rhodoplanes elegans</name>
    <dbReference type="NCBI Taxonomy" id="29408"/>
    <lineage>
        <taxon>Bacteria</taxon>
        <taxon>Pseudomonadati</taxon>
        <taxon>Pseudomonadota</taxon>
        <taxon>Alphaproteobacteria</taxon>
        <taxon>Hyphomicrobiales</taxon>
        <taxon>Nitrobacteraceae</taxon>
        <taxon>Rhodoplanes</taxon>
    </lineage>
</organism>
<dbReference type="GO" id="GO:0009432">
    <property type="term" value="P:SOS response"/>
    <property type="evidence" value="ECO:0007669"/>
    <property type="project" value="UniProtKB-UniRule"/>
</dbReference>
<dbReference type="GO" id="GO:0005737">
    <property type="term" value="C:cytoplasm"/>
    <property type="evidence" value="ECO:0007669"/>
    <property type="project" value="UniProtKB-SubCell"/>
</dbReference>
<dbReference type="InterPro" id="IPR002491">
    <property type="entry name" value="ABC_transptr_periplasmic_BD"/>
</dbReference>
<comment type="function">
    <text evidence="1">The RecF protein is involved in DNA metabolism; it is required for DNA replication and normal SOS inducibility. RecF binds preferentially to single-stranded, linear DNA. It also seems to bind ATP.</text>
</comment>
<dbReference type="PROSITE" id="PS50983">
    <property type="entry name" value="FE_B12_PBP"/>
    <property type="match status" value="1"/>
</dbReference>
<dbReference type="GO" id="GO:0016887">
    <property type="term" value="F:ATP hydrolysis activity"/>
    <property type="evidence" value="ECO:0007669"/>
    <property type="project" value="InterPro"/>
</dbReference>
<comment type="caution">
    <text evidence="3">The sequence shown here is derived from an EMBL/GenBank/DDBJ whole genome shotgun (WGS) entry which is preliminary data.</text>
</comment>
<sequence length="637" mass="67568">MTVAPQILRLSLTDFRSWTSATLQASRRLVVLTGPNGAGKTNILEAISFLGPGRGLRRATLDAVAREDGPGTWAVAAEVEGAQGLATLGTGLATPAGADGPHARKCRIDREPVGAATAFAEHLRLVWLVPTMDGLFLGPASERRRFLDRLVLAVHPDHATRVSALERSLRARNRLLENPSPDPHWLDAAEHETAELAVAVAAARAETVQRLAATLLERGAGPFPSAGLILDGWMEQAALTRPAIEVEDRYRTVLRENRGRDAAAGRTLDGPHLTDLLVTFAPKGIAARDLIAVTDIAGRRVEIARPVKRIVLGEGRQLITLSLVHPDPVSLLAGWPGDLARQDKVTYGRYLEKFPAIAGVPIVGRGSEETFSIEQALATGPDLAILSGGYGPSLRSKETLDRFAAAGVPVVFVDLIAKPLDNIVPSLRLLGRVLGREDAAERVVQFHESRAGRIRDRLAAATPVAPTVLMHAHAGLAECCNAPGRATIGAFIDPAGGTNIAVDVLKTPFGPISLEYVMGRDPDVYVGTGGQHLAGTGGLVLGPGVDAAESRAKLQGIVRSPGLADIAAVRSGRVHGLWHLFGNFPLNVLALEALAKWFHPKLFGDVDPDASLKIANETLLAVPMHGTYWVSLDGGGR</sequence>
<feature type="binding site" evidence="1">
    <location>
        <begin position="34"/>
        <end position="41"/>
    </location>
    <ligand>
        <name>ATP</name>
        <dbReference type="ChEBI" id="CHEBI:30616"/>
    </ligand>
</feature>
<dbReference type="AlphaFoldDB" id="A0A327KKF2"/>
<dbReference type="PROSITE" id="PS00617">
    <property type="entry name" value="RECF_1"/>
    <property type="match status" value="1"/>
</dbReference>
<evidence type="ECO:0000259" key="2">
    <source>
        <dbReference type="PROSITE" id="PS50983"/>
    </source>
</evidence>
<keyword evidence="1" id="KW-0067">ATP-binding</keyword>
<dbReference type="GO" id="GO:0005524">
    <property type="term" value="F:ATP binding"/>
    <property type="evidence" value="ECO:0007669"/>
    <property type="project" value="UniProtKB-UniRule"/>
</dbReference>
<dbReference type="Gene3D" id="3.40.50.300">
    <property type="entry name" value="P-loop containing nucleotide triphosphate hydrolases"/>
    <property type="match status" value="1"/>
</dbReference>
<dbReference type="HAMAP" id="MF_00365">
    <property type="entry name" value="RecF"/>
    <property type="match status" value="1"/>
</dbReference>
<proteinExistence type="inferred from homology"/>
<dbReference type="OrthoDB" id="9775594at2"/>
<dbReference type="Proteomes" id="UP000248863">
    <property type="component" value="Unassembled WGS sequence"/>
</dbReference>
<dbReference type="Gene3D" id="1.20.1050.90">
    <property type="entry name" value="RecF/RecN/SMC, N-terminal domain"/>
    <property type="match status" value="1"/>
</dbReference>
<accession>A0A327KKF2</accession>
<dbReference type="GO" id="GO:0006260">
    <property type="term" value="P:DNA replication"/>
    <property type="evidence" value="ECO:0007669"/>
    <property type="project" value="UniProtKB-UniRule"/>
</dbReference>
<keyword evidence="1" id="KW-0234">DNA repair</keyword>
<gene>
    <name evidence="1" type="primary">recF</name>
    <name evidence="3" type="ORF">CH338_18645</name>
</gene>
<dbReference type="GO" id="GO:0006302">
    <property type="term" value="P:double-strand break repair"/>
    <property type="evidence" value="ECO:0007669"/>
    <property type="project" value="InterPro"/>
</dbReference>
<feature type="domain" description="Fe/B12 periplasmic-binding" evidence="2">
    <location>
        <begin position="308"/>
        <end position="606"/>
    </location>
</feature>
<protein>
    <recommendedName>
        <fullName evidence="1">DNA replication and repair protein RecF</fullName>
    </recommendedName>
</protein>
<keyword evidence="4" id="KW-1185">Reference proteome</keyword>
<dbReference type="PANTHER" id="PTHR30535:SF34">
    <property type="entry name" value="MOLYBDATE-BINDING PROTEIN MOLA"/>
    <property type="match status" value="1"/>
</dbReference>
<evidence type="ECO:0000256" key="1">
    <source>
        <dbReference type="HAMAP-Rule" id="MF_00365"/>
    </source>
</evidence>
<dbReference type="InterPro" id="IPR050902">
    <property type="entry name" value="ABC_Transporter_SBP"/>
</dbReference>
<dbReference type="InterPro" id="IPR001238">
    <property type="entry name" value="DNA-binding_RecF"/>
</dbReference>
<dbReference type="InterPro" id="IPR038729">
    <property type="entry name" value="Rad50/SbcC_AAA"/>
</dbReference>
<comment type="similarity">
    <text evidence="1">Belongs to the RecF family.</text>
</comment>
<dbReference type="InterPro" id="IPR027417">
    <property type="entry name" value="P-loop_NTPase"/>
</dbReference>
<evidence type="ECO:0000313" key="4">
    <source>
        <dbReference type="Proteomes" id="UP000248863"/>
    </source>
</evidence>
<dbReference type="Pfam" id="PF01497">
    <property type="entry name" value="Peripla_BP_2"/>
    <property type="match status" value="1"/>
</dbReference>
<dbReference type="SUPFAM" id="SSF52540">
    <property type="entry name" value="P-loop containing nucleoside triphosphate hydrolases"/>
    <property type="match status" value="1"/>
</dbReference>
<dbReference type="Gene3D" id="3.40.50.1980">
    <property type="entry name" value="Nitrogenase molybdenum iron protein domain"/>
    <property type="match status" value="2"/>
</dbReference>
<reference evidence="3 4" key="1">
    <citation type="submission" date="2017-07" db="EMBL/GenBank/DDBJ databases">
        <title>Draft Genome Sequences of Select Purple Nonsulfur Bacteria.</title>
        <authorList>
            <person name="Lasarre B."/>
            <person name="Mckinlay J.B."/>
        </authorList>
    </citation>
    <scope>NUCLEOTIDE SEQUENCE [LARGE SCALE GENOMIC DNA]</scope>
    <source>
        <strain evidence="3 4">DSM 11907</strain>
    </source>
</reference>
<dbReference type="Pfam" id="PF13476">
    <property type="entry name" value="AAA_23"/>
    <property type="match status" value="1"/>
</dbReference>